<organism evidence="1 2">
    <name type="scientific">Phocaeicola plebeius</name>
    <dbReference type="NCBI Taxonomy" id="310297"/>
    <lineage>
        <taxon>Bacteria</taxon>
        <taxon>Pseudomonadati</taxon>
        <taxon>Bacteroidota</taxon>
        <taxon>Bacteroidia</taxon>
        <taxon>Bacteroidales</taxon>
        <taxon>Bacteroidaceae</taxon>
        <taxon>Phocaeicola</taxon>
    </lineage>
</organism>
<name>A0A3E4WFR3_9BACT</name>
<accession>A0A3E4WFR3</accession>
<reference evidence="1 2" key="1">
    <citation type="submission" date="2018-08" db="EMBL/GenBank/DDBJ databases">
        <title>A genome reference for cultivated species of the human gut microbiota.</title>
        <authorList>
            <person name="Zou Y."/>
            <person name="Xue W."/>
            <person name="Luo G."/>
        </authorList>
    </citation>
    <scope>NUCLEOTIDE SEQUENCE [LARGE SCALE GENOMIC DNA]</scope>
    <source>
        <strain evidence="1 2">OM08-14</strain>
    </source>
</reference>
<dbReference type="Proteomes" id="UP000260780">
    <property type="component" value="Unassembled WGS sequence"/>
</dbReference>
<dbReference type="EMBL" id="QSTF01000011">
    <property type="protein sequence ID" value="RGM40974.1"/>
    <property type="molecule type" value="Genomic_DNA"/>
</dbReference>
<dbReference type="AlphaFoldDB" id="A0A3E4WFR3"/>
<gene>
    <name evidence="1" type="ORF">DXC17_06310</name>
</gene>
<proteinExistence type="predicted"/>
<evidence type="ECO:0000313" key="2">
    <source>
        <dbReference type="Proteomes" id="UP000260780"/>
    </source>
</evidence>
<evidence type="ECO:0000313" key="1">
    <source>
        <dbReference type="EMBL" id="RGM40974.1"/>
    </source>
</evidence>
<comment type="caution">
    <text evidence="1">The sequence shown here is derived from an EMBL/GenBank/DDBJ whole genome shotgun (WGS) entry which is preliminary data.</text>
</comment>
<protein>
    <submittedName>
        <fullName evidence="1">Uncharacterized protein</fullName>
    </submittedName>
</protein>
<sequence>MKREDIEKAAKRTIDEYNLNPEYGSYFEHGFIDGADWRINSVWHDVDKELPEYNRHVVNEDWFDFTAKDEKDLKRIMNQYPFKRWAYIKDLIPNTEE</sequence>
<dbReference type="RefSeq" id="WP_117747701.1">
    <property type="nucleotide sequence ID" value="NZ_DXPM01000046.1"/>
</dbReference>